<dbReference type="PANTHER" id="PTHR11736">
    <property type="entry name" value="MELANOMA-ASSOCIATED ANTIGEN MAGE ANTIGEN"/>
    <property type="match status" value="1"/>
</dbReference>
<dbReference type="InterPro" id="IPR002190">
    <property type="entry name" value="MHD_dom"/>
</dbReference>
<dbReference type="FunFam" id="1.10.10.1200:FF:000001">
    <property type="entry name" value="Melanoma-associated antigen D1"/>
    <property type="match status" value="1"/>
</dbReference>
<evidence type="ECO:0000256" key="1">
    <source>
        <dbReference type="SAM" id="MobiDB-lite"/>
    </source>
</evidence>
<dbReference type="EMBL" id="JU336539">
    <property type="protein sequence ID" value="AFE80292.1"/>
    <property type="molecule type" value="mRNA"/>
</dbReference>
<feature type="region of interest" description="Disordered" evidence="1">
    <location>
        <begin position="1"/>
        <end position="23"/>
    </location>
</feature>
<dbReference type="PROSITE" id="PS50838">
    <property type="entry name" value="MAGE"/>
    <property type="match status" value="1"/>
</dbReference>
<feature type="region of interest" description="Disordered" evidence="1">
    <location>
        <begin position="247"/>
        <end position="297"/>
    </location>
</feature>
<feature type="compositionally biased region" description="Acidic residues" evidence="1">
    <location>
        <begin position="14"/>
        <end position="23"/>
    </location>
</feature>
<evidence type="ECO:0000313" key="3">
    <source>
        <dbReference type="EMBL" id="AFE80292.1"/>
    </source>
</evidence>
<dbReference type="SMART" id="SM01373">
    <property type="entry name" value="MAGE"/>
    <property type="match status" value="1"/>
</dbReference>
<feature type="compositionally biased region" description="Polar residues" evidence="1">
    <location>
        <begin position="140"/>
        <end position="151"/>
    </location>
</feature>
<dbReference type="PANTHER" id="PTHR11736:SF37">
    <property type="entry name" value="MELANOMA-ASSOCIATED ANTIGEN D4"/>
    <property type="match status" value="1"/>
</dbReference>
<dbReference type="Gene3D" id="1.10.10.1200">
    <property type="entry name" value="MAGE homology domain, winged helix WH1 motif"/>
    <property type="match status" value="1"/>
</dbReference>
<evidence type="ECO:0000259" key="2">
    <source>
        <dbReference type="PROSITE" id="PS50838"/>
    </source>
</evidence>
<dbReference type="AlphaFoldDB" id="H9G083"/>
<dbReference type="FunFam" id="1.10.10.1210:FF:000001">
    <property type="entry name" value="melanoma-associated antigen D1"/>
    <property type="match status" value="1"/>
</dbReference>
<gene>
    <name evidence="3" type="primary">MAGED4</name>
</gene>
<feature type="domain" description="MAGE" evidence="2">
    <location>
        <begin position="413"/>
        <end position="611"/>
    </location>
</feature>
<sequence length="720" mass="78801">MAEGSFSVQSESYSVEDMDEGSDEVREEEMVEGNDYEEFGAFGGYGTLTSFDIHILRAFGSLGPGLRILSNEPWELENPVLAQTLVEALQLDPDTLANETAARAANVARAAASNRAARAAAAAARTAFTQVVASHRVATPQVSGEDTQPTTYAAEAQGPTPEPPLASPQTSQMLVTSEMAAPGAPVTSTKSQTGSPAQEAATEGPSSACAFSQAPCAREVDTTRPSTAFLGQNDVFDFTQPAGVSGMAFPRPKRPAPAQEAATEGSSAASGVPQTGPGREVAATRPKTTKSGKALAKTRWVEPQNVVAAAAAKAKMATSIPEPEGAAAATAQHSAEPWARMGGKRTKKSKHLDDEYESSEEEREPPAVPPTWRASQPSLTVRAQLAPRRPVAPRSQIPSRHVLCLPPRNVTLLQERANKLVKYLMIKDYKKIPIKRADMLKDVIREYDEHFPEIIERATYTLEKKFGIHLKEIDKEEHLYILVCTRDSSARLLGKTKDTPRLSLLLVILGVIFMNGNRASEAVLWEALRKMGLRPGVRHPLLGDLRKLLTYEFVKQKYLDYRRVPNSNPPEYEFLWGLRSYHETSKMKVLRFIAEVQKRDPRDWTAQFMEAADEALDALDAAAAEAEARAEARTRMGIGDEAVSGPWSWDDIEFELLTWDEEGDFGDPWSRIPFTFWARYHQNARSRFPQTFAGPIIGPGGTAGANFAANFGAIGFFWVE</sequence>
<feature type="compositionally biased region" description="Low complexity" evidence="1">
    <location>
        <begin position="258"/>
        <end position="271"/>
    </location>
</feature>
<name>H9G083_MACMU</name>
<protein>
    <submittedName>
        <fullName evidence="3">Melanoma-associated antigen D4</fullName>
    </submittedName>
</protein>
<reference evidence="3" key="1">
    <citation type="journal article" date="2014" name="Biol. Direct">
        <title>A new rhesus macaque assembly and annotation for next-generation sequencing analyses.</title>
        <authorList>
            <person name="Zimin A.V."/>
            <person name="Cornish A.S."/>
            <person name="Maudhoo M.D."/>
            <person name="Gibbs R.M."/>
            <person name="Zhang X."/>
            <person name="Pandey S."/>
            <person name="Meehan D.T."/>
            <person name="Wipfler K."/>
            <person name="Bosinger S.E."/>
            <person name="Johnson Z.P."/>
            <person name="Tharp G.K."/>
            <person name="Marcais G."/>
            <person name="Roberts M."/>
            <person name="Ferguson B."/>
            <person name="Fox H.S."/>
            <person name="Treangen T."/>
            <person name="Salzberg S.L."/>
            <person name="Yorke J.A."/>
            <person name="Norgren R.B.Jr."/>
        </authorList>
    </citation>
    <scope>NUCLEOTIDE SEQUENCE</scope>
    <source>
        <tissue evidence="3">Caudate</tissue>
    </source>
</reference>
<dbReference type="InterPro" id="IPR037445">
    <property type="entry name" value="MAGE"/>
</dbReference>
<accession>H9G083</accession>
<organism evidence="3">
    <name type="scientific">Macaca mulatta</name>
    <name type="common">Rhesus macaque</name>
    <dbReference type="NCBI Taxonomy" id="9544"/>
    <lineage>
        <taxon>Eukaryota</taxon>
        <taxon>Metazoa</taxon>
        <taxon>Chordata</taxon>
        <taxon>Craniata</taxon>
        <taxon>Vertebrata</taxon>
        <taxon>Euteleostomi</taxon>
        <taxon>Mammalia</taxon>
        <taxon>Eutheria</taxon>
        <taxon>Euarchontoglires</taxon>
        <taxon>Primates</taxon>
        <taxon>Haplorrhini</taxon>
        <taxon>Catarrhini</taxon>
        <taxon>Cercopithecidae</taxon>
        <taxon>Cercopithecinae</taxon>
        <taxon>Macaca</taxon>
    </lineage>
</organism>
<dbReference type="Pfam" id="PF01454">
    <property type="entry name" value="MAGE"/>
    <property type="match status" value="1"/>
</dbReference>
<feature type="compositionally biased region" description="Polar residues" evidence="1">
    <location>
        <begin position="186"/>
        <end position="196"/>
    </location>
</feature>
<feature type="region of interest" description="Disordered" evidence="1">
    <location>
        <begin position="137"/>
        <end position="207"/>
    </location>
</feature>
<dbReference type="Gene3D" id="1.10.10.1210">
    <property type="entry name" value="MAGE homology domain, winged helix WH2 motif"/>
    <property type="match status" value="1"/>
</dbReference>
<feature type="compositionally biased region" description="Polar residues" evidence="1">
    <location>
        <begin position="1"/>
        <end position="13"/>
    </location>
</feature>
<feature type="region of interest" description="Disordered" evidence="1">
    <location>
        <begin position="323"/>
        <end position="393"/>
    </location>
</feature>
<proteinExistence type="evidence at transcript level"/>
<feature type="compositionally biased region" description="Acidic residues" evidence="1">
    <location>
        <begin position="354"/>
        <end position="363"/>
    </location>
</feature>
<dbReference type="InterPro" id="IPR041899">
    <property type="entry name" value="MAGE_WH2"/>
</dbReference>
<dbReference type="InterPro" id="IPR041898">
    <property type="entry name" value="MAGE_WH1"/>
</dbReference>